<evidence type="ECO:0000256" key="2">
    <source>
        <dbReference type="ARBA" id="ARBA00022630"/>
    </source>
</evidence>
<dbReference type="Gene3D" id="3.50.50.60">
    <property type="entry name" value="FAD/NAD(P)-binding domain"/>
    <property type="match status" value="1"/>
</dbReference>
<feature type="domain" description="FAD-binding" evidence="4">
    <location>
        <begin position="2"/>
        <end position="330"/>
    </location>
</feature>
<comment type="cofactor">
    <cofactor evidence="1">
        <name>FAD</name>
        <dbReference type="ChEBI" id="CHEBI:57692"/>
    </cofactor>
</comment>
<dbReference type="PANTHER" id="PTHR43004:SF19">
    <property type="entry name" value="BINDING MONOOXYGENASE, PUTATIVE (JCVI)-RELATED"/>
    <property type="match status" value="1"/>
</dbReference>
<keyword evidence="3" id="KW-0274">FAD</keyword>
<proteinExistence type="predicted"/>
<sequence length="363" mass="38522">MTDVLITGSGPTGLTLACDLALRGFAVRVIDRRTEPHHESRGKGLLPASLDVFQRLGVLDTLSTTGITSVVLRKYFDGEHINDTPTDGGLLIGQWQIEAALRDRLAALGVHVEYGSELAGISQDEAGVRAELADGTVIAARYLAGCDGGRSTTRKLLGIPFEGSGQEEPAMVIGDVRAPGLSRDVWHQWFTSEGGGILLCPMPGTDSFQLQASPERDERGESLPPSLESFQRIFDSHARVPGIRLTEATWISAWRVNVRMATRIREGRVFLAGDAAHVQPIAGGLGMNTGIQDAAALGRTLAAALAGPGGEEVLDAYEAERLPVAADVLADTAERYERVVEAVRTPGRGTEVGMSRSVPPAGA</sequence>
<dbReference type="Proteomes" id="UP000613974">
    <property type="component" value="Unassembled WGS sequence"/>
</dbReference>
<dbReference type="PRINTS" id="PR00420">
    <property type="entry name" value="RNGMNOXGNASE"/>
</dbReference>
<keyword evidence="6" id="KW-1185">Reference proteome</keyword>
<protein>
    <recommendedName>
        <fullName evidence="4">FAD-binding domain-containing protein</fullName>
    </recommendedName>
</protein>
<dbReference type="Pfam" id="PF01494">
    <property type="entry name" value="FAD_binding_3"/>
    <property type="match status" value="1"/>
</dbReference>
<organism evidence="5 6">
    <name type="scientific">Streptomyces nojiriensis</name>
    <dbReference type="NCBI Taxonomy" id="66374"/>
    <lineage>
        <taxon>Bacteria</taxon>
        <taxon>Bacillati</taxon>
        <taxon>Actinomycetota</taxon>
        <taxon>Actinomycetes</taxon>
        <taxon>Kitasatosporales</taxon>
        <taxon>Streptomycetaceae</taxon>
        <taxon>Streptomyces</taxon>
    </lineage>
</organism>
<name>A0ABQ3SHQ9_9ACTN</name>
<evidence type="ECO:0000256" key="3">
    <source>
        <dbReference type="ARBA" id="ARBA00022827"/>
    </source>
</evidence>
<dbReference type="InterPro" id="IPR002938">
    <property type="entry name" value="FAD-bd"/>
</dbReference>
<reference evidence="6" key="1">
    <citation type="submission" date="2023-07" db="EMBL/GenBank/DDBJ databases">
        <title>Whole genome shotgun sequence of Streptomyces nojiriensis NBRC 13794.</title>
        <authorList>
            <person name="Komaki H."/>
            <person name="Tamura T."/>
        </authorList>
    </citation>
    <scope>NUCLEOTIDE SEQUENCE [LARGE SCALE GENOMIC DNA]</scope>
    <source>
        <strain evidence="6">NBRC 13794</strain>
    </source>
</reference>
<dbReference type="Gene3D" id="3.30.70.2450">
    <property type="match status" value="1"/>
</dbReference>
<dbReference type="SUPFAM" id="SSF51905">
    <property type="entry name" value="FAD/NAD(P)-binding domain"/>
    <property type="match status" value="1"/>
</dbReference>
<accession>A0ABQ3SHQ9</accession>
<evidence type="ECO:0000256" key="1">
    <source>
        <dbReference type="ARBA" id="ARBA00001974"/>
    </source>
</evidence>
<keyword evidence="2" id="KW-0285">Flavoprotein</keyword>
<dbReference type="InterPro" id="IPR036188">
    <property type="entry name" value="FAD/NAD-bd_sf"/>
</dbReference>
<dbReference type="GeneID" id="95594006"/>
<evidence type="ECO:0000313" key="5">
    <source>
        <dbReference type="EMBL" id="GHI67671.1"/>
    </source>
</evidence>
<evidence type="ECO:0000313" key="6">
    <source>
        <dbReference type="Proteomes" id="UP000613974"/>
    </source>
</evidence>
<evidence type="ECO:0000259" key="4">
    <source>
        <dbReference type="Pfam" id="PF01494"/>
    </source>
</evidence>
<dbReference type="RefSeq" id="WP_189741579.1">
    <property type="nucleotide sequence ID" value="NZ_BMRL01000010.1"/>
</dbReference>
<dbReference type="PANTHER" id="PTHR43004">
    <property type="entry name" value="TRK SYSTEM POTASSIUM UPTAKE PROTEIN"/>
    <property type="match status" value="1"/>
</dbReference>
<comment type="caution">
    <text evidence="5">The sequence shown here is derived from an EMBL/GenBank/DDBJ whole genome shotgun (WGS) entry which is preliminary data.</text>
</comment>
<dbReference type="EMBL" id="BNEC01000003">
    <property type="protein sequence ID" value="GHI67671.1"/>
    <property type="molecule type" value="Genomic_DNA"/>
</dbReference>
<dbReference type="InterPro" id="IPR050641">
    <property type="entry name" value="RIFMO-like"/>
</dbReference>
<gene>
    <name evidence="5" type="ORF">Snoj_15890</name>
</gene>